<feature type="compositionally biased region" description="Polar residues" evidence="5">
    <location>
        <begin position="143"/>
        <end position="169"/>
    </location>
</feature>
<feature type="compositionally biased region" description="Basic and acidic residues" evidence="5">
    <location>
        <begin position="865"/>
        <end position="923"/>
    </location>
</feature>
<dbReference type="InterPro" id="IPR041981">
    <property type="entry name" value="ZZZ3_ZZ"/>
</dbReference>
<dbReference type="PANTHER" id="PTHR20930">
    <property type="entry name" value="OVARIAN CARCINOMA ANTIGEN CA125-RELATED"/>
    <property type="match status" value="1"/>
</dbReference>
<dbReference type="EMBL" id="JBBWRZ010000002">
    <property type="protein sequence ID" value="KAK8244588.1"/>
    <property type="molecule type" value="Genomic_DNA"/>
</dbReference>
<dbReference type="CDD" id="cd14947">
    <property type="entry name" value="NBR1_like"/>
    <property type="match status" value="1"/>
</dbReference>
<keyword evidence="3" id="KW-0862">Zinc</keyword>
<keyword evidence="1" id="KW-0479">Metal-binding</keyword>
<dbReference type="InterPro" id="IPR013783">
    <property type="entry name" value="Ig-like_fold"/>
</dbReference>
<keyword evidence="8" id="KW-1185">Reference proteome</keyword>
<evidence type="ECO:0000259" key="6">
    <source>
        <dbReference type="PROSITE" id="PS50135"/>
    </source>
</evidence>
<reference evidence="7 8" key="1">
    <citation type="submission" date="2024-04" db="EMBL/GenBank/DDBJ databases">
        <title>Phyllosticta paracitricarpa is synonymous to the EU quarantine fungus P. citricarpa based on phylogenomic analyses.</title>
        <authorList>
            <consortium name="Lawrence Berkeley National Laboratory"/>
            <person name="Van Ingen-Buijs V.A."/>
            <person name="Van Westerhoven A.C."/>
            <person name="Haridas S."/>
            <person name="Skiadas P."/>
            <person name="Martin F."/>
            <person name="Groenewald J.Z."/>
            <person name="Crous P.W."/>
            <person name="Seidl M.F."/>
        </authorList>
    </citation>
    <scope>NUCLEOTIDE SEQUENCE [LARGE SCALE GENOMIC DNA]</scope>
    <source>
        <strain evidence="7 8">CBS 123374</strain>
    </source>
</reference>
<dbReference type="Pfam" id="PF16158">
    <property type="entry name" value="N_BRCA1_IG"/>
    <property type="match status" value="1"/>
</dbReference>
<evidence type="ECO:0000256" key="2">
    <source>
        <dbReference type="ARBA" id="ARBA00022771"/>
    </source>
</evidence>
<feature type="domain" description="ZZ-type" evidence="6">
    <location>
        <begin position="553"/>
        <end position="607"/>
    </location>
</feature>
<feature type="region of interest" description="Disordered" evidence="5">
    <location>
        <begin position="865"/>
        <end position="1052"/>
    </location>
</feature>
<accession>A0ABR1Z1W5</accession>
<feature type="compositionally biased region" description="Basic and acidic residues" evidence="5">
    <location>
        <begin position="969"/>
        <end position="978"/>
    </location>
</feature>
<sequence>MATTVPVTMDTLVTIKVSIQGTNRKFKVPMRDLGAAVLPTKLRQLLNIPPEQQVTFERFSDSAGAYITLDPENPQVYKTLFRAAKAKLKLRLRATVLSDPNVKMESPASPAPTTPEADNKTAPPPVELPVRTLPLSMPPLAPRSQSKTNPQEESSKANRASQQQNNTGTIPLYPYARLPAFHKTDMKTALPSGNSAERTGEAPVPQPFVHRSSVDSFERELLRHLEPLKANRRQGVRDTNDLVAETQKLRAESQMPKPALDKEEGIPGLFSKLDNIMSSGAPMLASDQKDSSSVATSTWSVYCNVCDSPIVNEHFHCSICDDGDYDLCKSCVTSGEHCPGEGHWLIKRFISNGKVTNSTTERVGPKPKPEDLKMEFEAKPEPVPEPNKEMPGAYSTFGDAVDRASFGENKLQEAIPTRTCNCCVRVFPEPNFVTCVDCEDYDLCLSCHVGTQHGHHPGHTFKPAIDGKESDIGPLAKFLCAPGRNVRHSAVCDGCEEFIYGVRHKCLNCPDWDYCGKCIKNARNTHPVHRFVPIYEPLPEPRTHAIRHFGIYCDGPLCKKREQAYIEGVRYKCAVCDDLDFCASCEAAPENRHNRTHPLIKFKTPVRKVIVTTAGEDKFGQPMPVLGDVPAARPVIPERPRPAANNAATSIRTVVDLKPSTEAPPADDTASKAATDKIKIKDLLSEPVDHRSKLAEILKSNIVNPRPTVKLPQPTADALNAHFIRDTISDGTSVPANNKFLQVWTLRNPGPNAWPAGCSVRYVGGDNMLNVENACPANAYNIVEAVESNVIQTTVEVGQEVSFGVLMKAPAREGVAISYWRVKAPDGTPFGHRLWCHIHVMKPSPVPVESPQSSDGERTMLRLKELRERRQTPSEMSEADRTSRRRELIRRSTQMIRERRMEREAAERHDAELKTEAMLEAKRKSLKPTVEDAPESEVSDSPVKEEIKTVESPKAESSTEGSRMVFPTLEKESPESSNHEAAAPAPSDVSVKSDSANTKSGFSAKSDTATVGASEGETEIFEDAETVDISSDDGFLTDEEYDVLDASDEEFA</sequence>
<feature type="compositionally biased region" description="Basic and acidic residues" evidence="5">
    <location>
        <begin position="942"/>
        <end position="954"/>
    </location>
</feature>
<name>A0ABR1Z1W5_9PEZI</name>
<dbReference type="PANTHER" id="PTHR20930:SF0">
    <property type="entry name" value="PROTEIN ILRUN"/>
    <property type="match status" value="1"/>
</dbReference>
<dbReference type="CDD" id="cd02249">
    <property type="entry name" value="ZZ"/>
    <property type="match status" value="1"/>
</dbReference>
<evidence type="ECO:0000256" key="3">
    <source>
        <dbReference type="ARBA" id="ARBA00022833"/>
    </source>
</evidence>
<evidence type="ECO:0000256" key="5">
    <source>
        <dbReference type="SAM" id="MobiDB-lite"/>
    </source>
</evidence>
<dbReference type="SMART" id="SM00291">
    <property type="entry name" value="ZnF_ZZ"/>
    <property type="match status" value="4"/>
</dbReference>
<evidence type="ECO:0000313" key="7">
    <source>
        <dbReference type="EMBL" id="KAK8244588.1"/>
    </source>
</evidence>
<dbReference type="SUPFAM" id="SSF57850">
    <property type="entry name" value="RING/U-box"/>
    <property type="match status" value="4"/>
</dbReference>
<protein>
    <recommendedName>
        <fullName evidence="6">ZZ-type domain-containing protein</fullName>
    </recommendedName>
</protein>
<feature type="region of interest" description="Disordered" evidence="5">
    <location>
        <begin position="101"/>
        <end position="171"/>
    </location>
</feature>
<dbReference type="InterPro" id="IPR043145">
    <property type="entry name" value="Znf_ZZ_sf"/>
</dbReference>
<keyword evidence="2 4" id="KW-0863">Zinc-finger</keyword>
<dbReference type="InterPro" id="IPR032350">
    <property type="entry name" value="Nbr1_FW"/>
</dbReference>
<evidence type="ECO:0000256" key="1">
    <source>
        <dbReference type="ARBA" id="ARBA00022723"/>
    </source>
</evidence>
<proteinExistence type="predicted"/>
<gene>
    <name evidence="7" type="ORF">HDK90DRAFT_163810</name>
</gene>
<dbReference type="Proteomes" id="UP001492380">
    <property type="component" value="Unassembled WGS sequence"/>
</dbReference>
<dbReference type="CDD" id="cd02341">
    <property type="entry name" value="ZZ_ZZZ3"/>
    <property type="match status" value="1"/>
</dbReference>
<feature type="compositionally biased region" description="Acidic residues" evidence="5">
    <location>
        <begin position="1016"/>
        <end position="1026"/>
    </location>
</feature>
<comment type="caution">
    <text evidence="7">The sequence shown here is derived from an EMBL/GenBank/DDBJ whole genome shotgun (WGS) entry which is preliminary data.</text>
</comment>
<dbReference type="InterPro" id="IPR000433">
    <property type="entry name" value="Znf_ZZ"/>
</dbReference>
<dbReference type="Pfam" id="PF00569">
    <property type="entry name" value="ZZ"/>
    <property type="match status" value="2"/>
</dbReference>
<evidence type="ECO:0000256" key="4">
    <source>
        <dbReference type="PROSITE-ProRule" id="PRU00228"/>
    </source>
</evidence>
<feature type="compositionally biased region" description="Polar residues" evidence="5">
    <location>
        <begin position="990"/>
        <end position="1011"/>
    </location>
</feature>
<organism evidence="7 8">
    <name type="scientific">Phyllosticta capitalensis</name>
    <dbReference type="NCBI Taxonomy" id="121624"/>
    <lineage>
        <taxon>Eukaryota</taxon>
        <taxon>Fungi</taxon>
        <taxon>Dikarya</taxon>
        <taxon>Ascomycota</taxon>
        <taxon>Pezizomycotina</taxon>
        <taxon>Dothideomycetes</taxon>
        <taxon>Dothideomycetes incertae sedis</taxon>
        <taxon>Botryosphaeriales</taxon>
        <taxon>Phyllostictaceae</taxon>
        <taxon>Phyllosticta</taxon>
    </lineage>
</organism>
<feature type="compositionally biased region" description="Acidic residues" evidence="5">
    <location>
        <begin position="1035"/>
        <end position="1052"/>
    </location>
</feature>
<dbReference type="PROSITE" id="PS50135">
    <property type="entry name" value="ZF_ZZ_2"/>
    <property type="match status" value="1"/>
</dbReference>
<evidence type="ECO:0000313" key="8">
    <source>
        <dbReference type="Proteomes" id="UP001492380"/>
    </source>
</evidence>
<dbReference type="CDD" id="cd02340">
    <property type="entry name" value="ZZ_NBR1_like"/>
    <property type="match status" value="2"/>
</dbReference>
<dbReference type="Gene3D" id="2.60.40.10">
    <property type="entry name" value="Immunoglobulins"/>
    <property type="match status" value="1"/>
</dbReference>
<dbReference type="Gene3D" id="3.30.60.90">
    <property type="match status" value="4"/>
</dbReference>